<dbReference type="EMBL" id="DXES01000160">
    <property type="protein sequence ID" value="HIX66030.1"/>
    <property type="molecule type" value="Genomic_DNA"/>
</dbReference>
<reference evidence="1" key="1">
    <citation type="journal article" date="2021" name="PeerJ">
        <title>Extensive microbial diversity within the chicken gut microbiome revealed by metagenomics and culture.</title>
        <authorList>
            <person name="Gilroy R."/>
            <person name="Ravi A."/>
            <person name="Getino M."/>
            <person name="Pursley I."/>
            <person name="Horton D.L."/>
            <person name="Alikhan N.F."/>
            <person name="Baker D."/>
            <person name="Gharbi K."/>
            <person name="Hall N."/>
            <person name="Watson M."/>
            <person name="Adriaenssens E.M."/>
            <person name="Foster-Nyarko E."/>
            <person name="Jarju S."/>
            <person name="Secka A."/>
            <person name="Antonio M."/>
            <person name="Oren A."/>
            <person name="Chaudhuri R.R."/>
            <person name="La Ragione R."/>
            <person name="Hildebrand F."/>
            <person name="Pallen M.J."/>
        </authorList>
    </citation>
    <scope>NUCLEOTIDE SEQUENCE</scope>
    <source>
        <strain evidence="1">CHK188-5543</strain>
    </source>
</reference>
<evidence type="ECO:0000313" key="1">
    <source>
        <dbReference type="EMBL" id="HIX66030.1"/>
    </source>
</evidence>
<feature type="non-terminal residue" evidence="1">
    <location>
        <position position="1"/>
    </location>
</feature>
<dbReference type="AlphaFoldDB" id="A0A9D1WSK2"/>
<proteinExistence type="predicted"/>
<organism evidence="1 2">
    <name type="scientific">Candidatus Anaerotruncus excrementipullorum</name>
    <dbReference type="NCBI Taxonomy" id="2838465"/>
    <lineage>
        <taxon>Bacteria</taxon>
        <taxon>Bacillati</taxon>
        <taxon>Bacillota</taxon>
        <taxon>Clostridia</taxon>
        <taxon>Eubacteriales</taxon>
        <taxon>Oscillospiraceae</taxon>
        <taxon>Anaerotruncus</taxon>
    </lineage>
</organism>
<dbReference type="Proteomes" id="UP000886800">
    <property type="component" value="Unassembled WGS sequence"/>
</dbReference>
<comment type="caution">
    <text evidence="1">The sequence shown here is derived from an EMBL/GenBank/DDBJ whole genome shotgun (WGS) entry which is preliminary data.</text>
</comment>
<accession>A0A9D1WSK2</accession>
<sequence>QSLPKVPLYHCFCGPRPDFHPAVCSAKRTRDRVPFLAVPVMPLYPAMLLRVQTENALFEFTGQQKSVGLVVDETNKPTHCILCIFFSNFCALAVFK</sequence>
<gene>
    <name evidence="1" type="ORF">H9736_07250</name>
</gene>
<evidence type="ECO:0000313" key="2">
    <source>
        <dbReference type="Proteomes" id="UP000886800"/>
    </source>
</evidence>
<protein>
    <submittedName>
        <fullName evidence="1">Uncharacterized protein</fullName>
    </submittedName>
</protein>
<name>A0A9D1WSK2_9FIRM</name>
<reference evidence="1" key="2">
    <citation type="submission" date="2021-04" db="EMBL/GenBank/DDBJ databases">
        <authorList>
            <person name="Gilroy R."/>
        </authorList>
    </citation>
    <scope>NUCLEOTIDE SEQUENCE</scope>
    <source>
        <strain evidence="1">CHK188-5543</strain>
    </source>
</reference>